<dbReference type="InterPro" id="IPR035992">
    <property type="entry name" value="Ricin_B-like_lectins"/>
</dbReference>
<proteinExistence type="predicted"/>
<comment type="caution">
    <text evidence="1">The sequence shown here is derived from an EMBL/GenBank/DDBJ whole genome shotgun (WGS) entry which is preliminary data.</text>
</comment>
<dbReference type="EMBL" id="CAUJNA010003517">
    <property type="protein sequence ID" value="CAJ1403972.1"/>
    <property type="molecule type" value="Genomic_DNA"/>
</dbReference>
<protein>
    <submittedName>
        <fullName evidence="1">Uncharacterized protein</fullName>
    </submittedName>
</protein>
<sequence>MFPARVNIVFGRRWALTKKKHGNCPADIDHISEVQKEDQFRRNCDYRWLIQSDSRLEGVLIRNDHHPRRALSGGIPLRLESASKSDANQRWTLCFANGSPGLQQPFQIKSVRSGMYLVVDEGARLVTLQKDAPEQQWQLHDATRNAVPAFIPGKVSPRSVVEELQLEAFDGDAASAFSAPQSSPLGSFSSAGPLPAPGPDFSPVAKLFGEVVLSNALEVLPGHGWAPLQVLNRIWGRGSSFMHRYQARRNGRDVVWSGLDFREERPWQACGELKCQVNVPVLGWRPYQEVTRFALCYEPEAFAATFPGADGEVLVVQQAPCGLRENSFSRPWLRPKVPGPTILRAFGCSPTGAFLNKQAEGQRQAHNDFLKAFQEEADAWNKHPNAKDVKDWAEASIKKWVPESCCLGALTMTKCHVQ</sequence>
<evidence type="ECO:0000313" key="1">
    <source>
        <dbReference type="EMBL" id="CAJ1403972.1"/>
    </source>
</evidence>
<reference evidence="1" key="1">
    <citation type="submission" date="2023-08" db="EMBL/GenBank/DDBJ databases">
        <authorList>
            <person name="Chen Y."/>
            <person name="Shah S."/>
            <person name="Dougan E. K."/>
            <person name="Thang M."/>
            <person name="Chan C."/>
        </authorList>
    </citation>
    <scope>NUCLEOTIDE SEQUENCE</scope>
</reference>
<dbReference type="AlphaFoldDB" id="A0AA36NEC6"/>
<dbReference type="SUPFAM" id="SSF50370">
    <property type="entry name" value="Ricin B-like lectins"/>
    <property type="match status" value="1"/>
</dbReference>
<organism evidence="1 2">
    <name type="scientific">Effrenium voratum</name>
    <dbReference type="NCBI Taxonomy" id="2562239"/>
    <lineage>
        <taxon>Eukaryota</taxon>
        <taxon>Sar</taxon>
        <taxon>Alveolata</taxon>
        <taxon>Dinophyceae</taxon>
        <taxon>Suessiales</taxon>
        <taxon>Symbiodiniaceae</taxon>
        <taxon>Effrenium</taxon>
    </lineage>
</organism>
<gene>
    <name evidence="1" type="ORF">EVOR1521_LOCUS26523</name>
</gene>
<accession>A0AA36NEC6</accession>
<dbReference type="Proteomes" id="UP001178507">
    <property type="component" value="Unassembled WGS sequence"/>
</dbReference>
<evidence type="ECO:0000313" key="2">
    <source>
        <dbReference type="Proteomes" id="UP001178507"/>
    </source>
</evidence>
<keyword evidence="2" id="KW-1185">Reference proteome</keyword>
<name>A0AA36NEC6_9DINO</name>